<proteinExistence type="predicted"/>
<evidence type="ECO:0000313" key="2">
    <source>
        <dbReference type="EMBL" id="MDC3988321.1"/>
    </source>
</evidence>
<dbReference type="Proteomes" id="UP001151081">
    <property type="component" value="Unassembled WGS sequence"/>
</dbReference>
<accession>A0A9X3XHU9</accession>
<dbReference type="AlphaFoldDB" id="A0A9X3XHU9"/>
<dbReference type="SUPFAM" id="SSF54909">
    <property type="entry name" value="Dimeric alpha+beta barrel"/>
    <property type="match status" value="1"/>
</dbReference>
<dbReference type="InterPro" id="IPR011008">
    <property type="entry name" value="Dimeric_a/b-barrel"/>
</dbReference>
<evidence type="ECO:0000259" key="1">
    <source>
        <dbReference type="Pfam" id="PF03992"/>
    </source>
</evidence>
<dbReference type="EMBL" id="JAGTJJ010000070">
    <property type="protein sequence ID" value="MDC3988321.1"/>
    <property type="molecule type" value="Genomic_DNA"/>
</dbReference>
<organism evidence="2 4">
    <name type="scientific">Polyangium jinanense</name>
    <dbReference type="NCBI Taxonomy" id="2829994"/>
    <lineage>
        <taxon>Bacteria</taxon>
        <taxon>Pseudomonadati</taxon>
        <taxon>Myxococcota</taxon>
        <taxon>Polyangia</taxon>
        <taxon>Polyangiales</taxon>
        <taxon>Polyangiaceae</taxon>
        <taxon>Polyangium</taxon>
    </lineage>
</organism>
<keyword evidence="4" id="KW-1185">Reference proteome</keyword>
<gene>
    <name evidence="2" type="ORF">KEG57_48075</name>
    <name evidence="3" type="ORF">KEG57_54175</name>
</gene>
<evidence type="ECO:0000313" key="3">
    <source>
        <dbReference type="EMBL" id="MDC3989518.1"/>
    </source>
</evidence>
<dbReference type="Gene3D" id="3.30.70.100">
    <property type="match status" value="1"/>
</dbReference>
<comment type="caution">
    <text evidence="2">The sequence shown here is derived from an EMBL/GenBank/DDBJ whole genome shotgun (WGS) entry which is preliminary data.</text>
</comment>
<dbReference type="Pfam" id="PF03992">
    <property type="entry name" value="ABM"/>
    <property type="match status" value="1"/>
</dbReference>
<keyword evidence="2" id="KW-0503">Monooxygenase</keyword>
<dbReference type="InterPro" id="IPR007138">
    <property type="entry name" value="ABM_dom"/>
</dbReference>
<protein>
    <submittedName>
        <fullName evidence="2">Antibiotic biosynthesis monooxygenase</fullName>
    </submittedName>
</protein>
<sequence length="132" mass="14885">MANALAPMLQAFPRSGWNTVCPDVLAPRALCLEGVTPMYIVVNTIRAPEHELSRIKRAFRDTAHDLDQFEGFLGIELWQDDGALLAVSRWSTREAFLAYPRSELFRKHHKGLRGEKAMTAAQIKMYEAEAIA</sequence>
<evidence type="ECO:0000313" key="4">
    <source>
        <dbReference type="Proteomes" id="UP001151081"/>
    </source>
</evidence>
<keyword evidence="2" id="KW-0560">Oxidoreductase</keyword>
<dbReference type="EMBL" id="JAGTJJ010000119">
    <property type="protein sequence ID" value="MDC3989518.1"/>
    <property type="molecule type" value="Genomic_DNA"/>
</dbReference>
<name>A0A9X3XHU9_9BACT</name>
<feature type="domain" description="ABM" evidence="1">
    <location>
        <begin position="38"/>
        <end position="110"/>
    </location>
</feature>
<dbReference type="RefSeq" id="WP_272427808.1">
    <property type="nucleotide sequence ID" value="NZ_JAGTJJ010000070.1"/>
</dbReference>
<reference evidence="2 4" key="1">
    <citation type="submission" date="2021-04" db="EMBL/GenBank/DDBJ databases">
        <title>Genome analysis of Polyangium sp.</title>
        <authorList>
            <person name="Li Y."/>
            <person name="Wang J."/>
        </authorList>
    </citation>
    <scope>NUCLEOTIDE SEQUENCE [LARGE SCALE GENOMIC DNA]</scope>
    <source>
        <strain evidence="2 4">SDU14</strain>
    </source>
</reference>
<dbReference type="GO" id="GO:0004497">
    <property type="term" value="F:monooxygenase activity"/>
    <property type="evidence" value="ECO:0007669"/>
    <property type="project" value="UniProtKB-KW"/>
</dbReference>